<sequence>MPKRSAGILLFRRTGAGVELLAAHMGGPLWARKDEHAWSIPKGEPEPGEELLTAARREFSEELGLPVPDVDLVELGESTQWNRKVVTIWAGEADLDPAAVVPGTFTMEWPPRSGRTGEFPEIDRVAWLTPDEARGKLVAGQAVFVDRLLGLLGPAGTQ</sequence>
<dbReference type="PANTHER" id="PTHR21340:SF7">
    <property type="entry name" value="NUDIX HYDROLASE DOMAIN-CONTAINING PROTEIN"/>
    <property type="match status" value="1"/>
</dbReference>
<dbReference type="InterPro" id="IPR051325">
    <property type="entry name" value="Nudix_hydrolase_domain"/>
</dbReference>
<evidence type="ECO:0000259" key="2">
    <source>
        <dbReference type="PROSITE" id="PS51462"/>
    </source>
</evidence>
<dbReference type="GO" id="GO:0006167">
    <property type="term" value="P:AMP biosynthetic process"/>
    <property type="evidence" value="ECO:0007669"/>
    <property type="project" value="TreeGrafter"/>
</dbReference>
<protein>
    <submittedName>
        <fullName evidence="3">Putative NUDIX family NTP pyrophosphohydrolase</fullName>
    </submittedName>
</protein>
<dbReference type="CDD" id="cd04662">
    <property type="entry name" value="NUDIX_Hydrolase"/>
    <property type="match status" value="1"/>
</dbReference>
<name>A0A7Y9DL23_9ACTN</name>
<keyword evidence="1 3" id="KW-0378">Hydrolase</keyword>
<dbReference type="SUPFAM" id="SSF55811">
    <property type="entry name" value="Nudix"/>
    <property type="match status" value="1"/>
</dbReference>
<dbReference type="EMBL" id="JACCBB010000001">
    <property type="protein sequence ID" value="NYD22585.1"/>
    <property type="molecule type" value="Genomic_DNA"/>
</dbReference>
<feature type="domain" description="Nudix hydrolase" evidence="2">
    <location>
        <begin position="1"/>
        <end position="150"/>
    </location>
</feature>
<reference evidence="3 4" key="1">
    <citation type="submission" date="2020-07" db="EMBL/GenBank/DDBJ databases">
        <title>Sequencing the genomes of 1000 actinobacteria strains.</title>
        <authorList>
            <person name="Klenk H.-P."/>
        </authorList>
    </citation>
    <scope>NUCLEOTIDE SEQUENCE [LARGE SCALE GENOMIC DNA]</scope>
    <source>
        <strain evidence="3 4">DSM 7487</strain>
    </source>
</reference>
<evidence type="ECO:0000313" key="4">
    <source>
        <dbReference type="Proteomes" id="UP000521922"/>
    </source>
</evidence>
<dbReference type="Gene3D" id="3.90.79.10">
    <property type="entry name" value="Nucleoside Triphosphate Pyrophosphohydrolase"/>
    <property type="match status" value="1"/>
</dbReference>
<dbReference type="GO" id="GO:0006754">
    <property type="term" value="P:ATP biosynthetic process"/>
    <property type="evidence" value="ECO:0007669"/>
    <property type="project" value="TreeGrafter"/>
</dbReference>
<dbReference type="PROSITE" id="PS00893">
    <property type="entry name" value="NUDIX_BOX"/>
    <property type="match status" value="1"/>
</dbReference>
<accession>A0A7Y9DL23</accession>
<evidence type="ECO:0000313" key="3">
    <source>
        <dbReference type="EMBL" id="NYD22585.1"/>
    </source>
</evidence>
<dbReference type="InterPro" id="IPR020084">
    <property type="entry name" value="NUDIX_hydrolase_CS"/>
</dbReference>
<dbReference type="InterPro" id="IPR015797">
    <property type="entry name" value="NUDIX_hydrolase-like_dom_sf"/>
</dbReference>
<dbReference type="PROSITE" id="PS51462">
    <property type="entry name" value="NUDIX"/>
    <property type="match status" value="1"/>
</dbReference>
<comment type="caution">
    <text evidence="3">The sequence shown here is derived from an EMBL/GenBank/DDBJ whole genome shotgun (WGS) entry which is preliminary data.</text>
</comment>
<keyword evidence="4" id="KW-1185">Reference proteome</keyword>
<dbReference type="Proteomes" id="UP000521922">
    <property type="component" value="Unassembled WGS sequence"/>
</dbReference>
<dbReference type="RefSeq" id="WP_179751666.1">
    <property type="nucleotide sequence ID" value="NZ_BAAAGN010000012.1"/>
</dbReference>
<dbReference type="Pfam" id="PF00293">
    <property type="entry name" value="NUDIX"/>
    <property type="match status" value="1"/>
</dbReference>
<proteinExistence type="predicted"/>
<evidence type="ECO:0000256" key="1">
    <source>
        <dbReference type="ARBA" id="ARBA00022801"/>
    </source>
</evidence>
<organism evidence="3 4">
    <name type="scientific">Kineococcus aurantiacus</name>
    <dbReference type="NCBI Taxonomy" id="37633"/>
    <lineage>
        <taxon>Bacteria</taxon>
        <taxon>Bacillati</taxon>
        <taxon>Actinomycetota</taxon>
        <taxon>Actinomycetes</taxon>
        <taxon>Kineosporiales</taxon>
        <taxon>Kineosporiaceae</taxon>
        <taxon>Kineococcus</taxon>
    </lineage>
</organism>
<dbReference type="GO" id="GO:0004081">
    <property type="term" value="F:bis(5'-nucleosyl)-tetraphosphatase (asymmetrical) activity"/>
    <property type="evidence" value="ECO:0007669"/>
    <property type="project" value="TreeGrafter"/>
</dbReference>
<dbReference type="PANTHER" id="PTHR21340">
    <property type="entry name" value="DIADENOSINE 5,5-P1,P4-TETRAPHOSPHATE PYROPHOSPHOHYDROLASE MUTT"/>
    <property type="match status" value="1"/>
</dbReference>
<dbReference type="AlphaFoldDB" id="A0A7Y9DL23"/>
<dbReference type="InterPro" id="IPR000086">
    <property type="entry name" value="NUDIX_hydrolase_dom"/>
</dbReference>
<gene>
    <name evidence="3" type="ORF">BJ968_002125</name>
</gene>